<organism evidence="2 3">
    <name type="scientific">Limosilactobacillus reuteri</name>
    <name type="common">Lactobacillus reuteri</name>
    <dbReference type="NCBI Taxonomy" id="1598"/>
    <lineage>
        <taxon>Bacteria</taxon>
        <taxon>Bacillati</taxon>
        <taxon>Bacillota</taxon>
        <taxon>Bacilli</taxon>
        <taxon>Lactobacillales</taxon>
        <taxon>Lactobacillaceae</taxon>
        <taxon>Limosilactobacillus</taxon>
    </lineage>
</organism>
<proteinExistence type="predicted"/>
<dbReference type="SUPFAM" id="SSF49265">
    <property type="entry name" value="Fibronectin type III"/>
    <property type="match status" value="1"/>
</dbReference>
<accession>A0ABD6Y6Z4</accession>
<dbReference type="Pfam" id="PF18667">
    <property type="entry name" value="BppU_IgG"/>
    <property type="match status" value="1"/>
</dbReference>
<name>A0ABD6Y6Z4_LIMRT</name>
<dbReference type="InterPro" id="IPR041531">
    <property type="entry name" value="BppU_IgG"/>
</dbReference>
<comment type="caution">
    <text evidence="2">The sequence shown here is derived from an EMBL/GenBank/DDBJ whole genome shotgun (WGS) entry which is preliminary data.</text>
</comment>
<evidence type="ECO:0000313" key="2">
    <source>
        <dbReference type="EMBL" id="PWT37600.1"/>
    </source>
</evidence>
<evidence type="ECO:0000259" key="1">
    <source>
        <dbReference type="Pfam" id="PF18667"/>
    </source>
</evidence>
<gene>
    <name evidence="2" type="ORF">DKZ35_04655</name>
</gene>
<reference evidence="3" key="1">
    <citation type="journal article" date="2018" name="Front. Microbiol.">
        <title>Comparative Genomics of the Herbivore Gut Symbiont Lactobacillus reuteri Reveals Genetic Diversity and Lifestyle Adaptation.</title>
        <authorList>
            <person name="Zhao J."/>
        </authorList>
    </citation>
    <scope>NUCLEOTIDE SEQUENCE [LARGE SCALE GENOMIC DNA]</scope>
    <source>
        <strain evidence="3">LR9</strain>
    </source>
</reference>
<dbReference type="InterPro" id="IPR036116">
    <property type="entry name" value="FN3_sf"/>
</dbReference>
<dbReference type="EMBL" id="QGHV01000021">
    <property type="protein sequence ID" value="PWT37600.1"/>
    <property type="molecule type" value="Genomic_DNA"/>
</dbReference>
<dbReference type="InterPro" id="IPR013783">
    <property type="entry name" value="Ig-like_fold"/>
</dbReference>
<dbReference type="Gene3D" id="2.60.40.10">
    <property type="entry name" value="Immunoglobulins"/>
    <property type="match status" value="1"/>
</dbReference>
<protein>
    <recommendedName>
        <fullName evidence="1">Baseplate upper protein immunoglobulin like domain-containing protein</fullName>
    </recommendedName>
</protein>
<dbReference type="Proteomes" id="UP000245735">
    <property type="component" value="Unassembled WGS sequence"/>
</dbReference>
<dbReference type="AlphaFoldDB" id="A0ABD6Y6Z4"/>
<sequence>MSDRNNAYQVTGLMPNTSYDLSVTSFNGLRESTKQTVTVKTRGLRVTVPVTLPVDSAHTLIYLEYPLGSVPIGTEPKGFFGGGNRQEIPAKVISSSGGNSTLEITNTFNLMNDNLTMKQLPDGSFGVFDGYKALYFKR</sequence>
<feature type="domain" description="Baseplate upper protein immunoglobulin like" evidence="1">
    <location>
        <begin position="43"/>
        <end position="137"/>
    </location>
</feature>
<evidence type="ECO:0000313" key="3">
    <source>
        <dbReference type="Proteomes" id="UP000245735"/>
    </source>
</evidence>